<feature type="signal peptide" evidence="9">
    <location>
        <begin position="1"/>
        <end position="21"/>
    </location>
</feature>
<feature type="chain" id="PRO_5047452799" evidence="9">
    <location>
        <begin position="22"/>
        <end position="461"/>
    </location>
</feature>
<keyword evidence="7" id="KW-0998">Cell outer membrane</keyword>
<dbReference type="Gene3D" id="1.20.1600.10">
    <property type="entry name" value="Outer membrane efflux proteins (OEP)"/>
    <property type="match status" value="1"/>
</dbReference>
<comment type="similarity">
    <text evidence="2">Belongs to the outer membrane factor (OMF) (TC 1.B.17) family.</text>
</comment>
<comment type="caution">
    <text evidence="10">The sequence shown here is derived from an EMBL/GenBank/DDBJ whole genome shotgun (WGS) entry which is preliminary data.</text>
</comment>
<keyword evidence="4" id="KW-1134">Transmembrane beta strand</keyword>
<dbReference type="EMBL" id="JASJEV010000001">
    <property type="protein sequence ID" value="MDJ1157021.1"/>
    <property type="molecule type" value="Genomic_DNA"/>
</dbReference>
<comment type="subcellular location">
    <subcellularLocation>
        <location evidence="1">Cell outer membrane</location>
    </subcellularLocation>
</comment>
<evidence type="ECO:0000256" key="1">
    <source>
        <dbReference type="ARBA" id="ARBA00004442"/>
    </source>
</evidence>
<proteinExistence type="inferred from homology"/>
<protein>
    <submittedName>
        <fullName evidence="10">TolC family outer membrane protein</fullName>
    </submittedName>
</protein>
<dbReference type="PANTHER" id="PTHR30026">
    <property type="entry name" value="OUTER MEMBRANE PROTEIN TOLC"/>
    <property type="match status" value="1"/>
</dbReference>
<gene>
    <name evidence="10" type="ORF">QNA08_02035</name>
</gene>
<dbReference type="InterPro" id="IPR010130">
    <property type="entry name" value="T1SS_OMP_TolC"/>
</dbReference>
<accession>A0ABT7ACC8</accession>
<keyword evidence="9" id="KW-0732">Signal</keyword>
<dbReference type="PANTHER" id="PTHR30026:SF22">
    <property type="entry name" value="OUTER MEMBRANE EFFLUX PROTEIN"/>
    <property type="match status" value="1"/>
</dbReference>
<evidence type="ECO:0000256" key="4">
    <source>
        <dbReference type="ARBA" id="ARBA00022452"/>
    </source>
</evidence>
<dbReference type="InterPro" id="IPR003423">
    <property type="entry name" value="OMP_efflux"/>
</dbReference>
<keyword evidence="5" id="KW-0812">Transmembrane</keyword>
<reference evidence="10 11" key="1">
    <citation type="submission" date="2023-05" db="EMBL/GenBank/DDBJ databases">
        <title>Chelatococcus sp. nov., a moderately thermophilic bacterium isolated from hot spring microbial mat.</title>
        <authorList>
            <person name="Hu C.-J."/>
            <person name="Li W.-J."/>
        </authorList>
    </citation>
    <scope>NUCLEOTIDE SEQUENCE [LARGE SCALE GENOMIC DNA]</scope>
    <source>
        <strain evidence="10 11">SYSU G07232</strain>
    </source>
</reference>
<evidence type="ECO:0000256" key="5">
    <source>
        <dbReference type="ARBA" id="ARBA00022692"/>
    </source>
</evidence>
<evidence type="ECO:0000256" key="2">
    <source>
        <dbReference type="ARBA" id="ARBA00007613"/>
    </source>
</evidence>
<sequence length="461" mass="49894">MNKARKKLLGGVIVVSLSCWAQQQGALAETLESALVKAYGGNPTLNAQRALLRATDENVPRAKSGYRPRVSATGDVGASTVTSRGTPGGTGSEDFLPRGAGVTLNQNIFDGFRTSNSVRAAESQVFGQREVLRNNEQNTLLDGVTAYMNVLRDTATLNLQRNNVEVLQEQLRQTQDRFNVGEVTRTDVAQAEARLAGARSQESLAQANLKSSLARYRQVIGVEPKQLAPGRSIEKALPKTLPAAIEVSQAEHPAIHAALHGVDAAEIQVKVVEGELYPSLGLQASAAQRYDVQTPGDERTSASIVAQLTIPIYEGGEVYARTRQAKETAGQRRLEVDVTRDQVRAAVVSAWGALEAAKAQITAAQAQVEANEIALNGVREEAKVGQRTTLDVLNAQQELLNSRVSLISAQRDRVVNSYQLLAAVGRLSARTLALKVEEYDSKRHFEQVKDKWFGLQTPDGR</sequence>
<name>A0ABT7ACC8_9HYPH</name>
<feature type="region of interest" description="Disordered" evidence="8">
    <location>
        <begin position="59"/>
        <end position="92"/>
    </location>
</feature>
<evidence type="ECO:0000256" key="6">
    <source>
        <dbReference type="ARBA" id="ARBA00023136"/>
    </source>
</evidence>
<dbReference type="PROSITE" id="PS51257">
    <property type="entry name" value="PROKAR_LIPOPROTEIN"/>
    <property type="match status" value="1"/>
</dbReference>
<evidence type="ECO:0000256" key="7">
    <source>
        <dbReference type="ARBA" id="ARBA00023237"/>
    </source>
</evidence>
<keyword evidence="11" id="KW-1185">Reference proteome</keyword>
<dbReference type="NCBIfam" id="TIGR01844">
    <property type="entry name" value="type_I_sec_TolC"/>
    <property type="match status" value="1"/>
</dbReference>
<evidence type="ECO:0000256" key="8">
    <source>
        <dbReference type="SAM" id="MobiDB-lite"/>
    </source>
</evidence>
<evidence type="ECO:0000313" key="10">
    <source>
        <dbReference type="EMBL" id="MDJ1157021.1"/>
    </source>
</evidence>
<evidence type="ECO:0000313" key="11">
    <source>
        <dbReference type="Proteomes" id="UP001321492"/>
    </source>
</evidence>
<dbReference type="RefSeq" id="WP_283739007.1">
    <property type="nucleotide sequence ID" value="NZ_JASJEV010000001.1"/>
</dbReference>
<evidence type="ECO:0000256" key="3">
    <source>
        <dbReference type="ARBA" id="ARBA00022448"/>
    </source>
</evidence>
<keyword evidence="6" id="KW-0472">Membrane</keyword>
<evidence type="ECO:0000256" key="9">
    <source>
        <dbReference type="SAM" id="SignalP"/>
    </source>
</evidence>
<dbReference type="Pfam" id="PF02321">
    <property type="entry name" value="OEP"/>
    <property type="match status" value="2"/>
</dbReference>
<keyword evidence="3" id="KW-0813">Transport</keyword>
<organism evidence="10 11">
    <name type="scientific">Chelatococcus albus</name>
    <dbReference type="NCBI Taxonomy" id="3047466"/>
    <lineage>
        <taxon>Bacteria</taxon>
        <taxon>Pseudomonadati</taxon>
        <taxon>Pseudomonadota</taxon>
        <taxon>Alphaproteobacteria</taxon>
        <taxon>Hyphomicrobiales</taxon>
        <taxon>Chelatococcaceae</taxon>
        <taxon>Chelatococcus</taxon>
    </lineage>
</organism>
<dbReference type="Proteomes" id="UP001321492">
    <property type="component" value="Unassembled WGS sequence"/>
</dbReference>
<dbReference type="InterPro" id="IPR051906">
    <property type="entry name" value="TolC-like"/>
</dbReference>
<dbReference type="SUPFAM" id="SSF56954">
    <property type="entry name" value="Outer membrane efflux proteins (OEP)"/>
    <property type="match status" value="1"/>
</dbReference>